<dbReference type="SUPFAM" id="SSF56019">
    <property type="entry name" value="The spindle assembly checkpoint protein mad2"/>
    <property type="match status" value="1"/>
</dbReference>
<sequence length="211" mass="24431">MSSMPKCLDIGNKPRKLRNEICEDLSEFLVVFAHTVLYRFGGYSRGDFRDYSFAGRVQAKLCCDEHVVKYCQRSAHLANQAMQKDNLENYEVSIEDGRGESLVAFRVAFRRTPDFTNRTIRSLAEPELCTLRSNLGHVIHRLQSIVTSNELHEKLNNTPTRLRIRLQLCNKQPKRLFKPTSEPILPPVLKPWTDIVRNELSQLVFFAYFPS</sequence>
<keyword evidence="2" id="KW-1185">Reference proteome</keyword>
<proteinExistence type="predicted"/>
<dbReference type="Gene3D" id="3.30.900.10">
    <property type="entry name" value="HORMA domain"/>
    <property type="match status" value="1"/>
</dbReference>
<comment type="caution">
    <text evidence="1">The sequence shown here is derived from an EMBL/GenBank/DDBJ whole genome shotgun (WGS) entry which is preliminary data.</text>
</comment>
<gene>
    <name evidence="1" type="ORF">KIN20_016158</name>
</gene>
<dbReference type="InterPro" id="IPR036570">
    <property type="entry name" value="HORMA_dom_sf"/>
</dbReference>
<dbReference type="EMBL" id="JAHQIW010003252">
    <property type="protein sequence ID" value="KAJ1357894.1"/>
    <property type="molecule type" value="Genomic_DNA"/>
</dbReference>
<evidence type="ECO:0008006" key="3">
    <source>
        <dbReference type="Google" id="ProtNLM"/>
    </source>
</evidence>
<evidence type="ECO:0000313" key="1">
    <source>
        <dbReference type="EMBL" id="KAJ1357894.1"/>
    </source>
</evidence>
<evidence type="ECO:0000313" key="2">
    <source>
        <dbReference type="Proteomes" id="UP001196413"/>
    </source>
</evidence>
<name>A0AAD5QQI3_PARTN</name>
<reference evidence="1" key="1">
    <citation type="submission" date="2021-06" db="EMBL/GenBank/DDBJ databases">
        <title>Parelaphostrongylus tenuis whole genome reference sequence.</title>
        <authorList>
            <person name="Garwood T.J."/>
            <person name="Larsen P.A."/>
            <person name="Fountain-Jones N.M."/>
            <person name="Garbe J.R."/>
            <person name="Macchietto M.G."/>
            <person name="Kania S.A."/>
            <person name="Gerhold R.W."/>
            <person name="Richards J.E."/>
            <person name="Wolf T.M."/>
        </authorList>
    </citation>
    <scope>NUCLEOTIDE SEQUENCE</scope>
    <source>
        <strain evidence="1">MNPRO001-30</strain>
        <tissue evidence="1">Meninges</tissue>
    </source>
</reference>
<protein>
    <recommendedName>
        <fullName evidence="3">HORMA domain-containing protein</fullName>
    </recommendedName>
</protein>
<dbReference type="Proteomes" id="UP001196413">
    <property type="component" value="Unassembled WGS sequence"/>
</dbReference>
<accession>A0AAD5QQI3</accession>
<organism evidence="1 2">
    <name type="scientific">Parelaphostrongylus tenuis</name>
    <name type="common">Meningeal worm</name>
    <dbReference type="NCBI Taxonomy" id="148309"/>
    <lineage>
        <taxon>Eukaryota</taxon>
        <taxon>Metazoa</taxon>
        <taxon>Ecdysozoa</taxon>
        <taxon>Nematoda</taxon>
        <taxon>Chromadorea</taxon>
        <taxon>Rhabditida</taxon>
        <taxon>Rhabditina</taxon>
        <taxon>Rhabditomorpha</taxon>
        <taxon>Strongyloidea</taxon>
        <taxon>Metastrongylidae</taxon>
        <taxon>Parelaphostrongylus</taxon>
    </lineage>
</organism>
<dbReference type="AlphaFoldDB" id="A0AAD5QQI3"/>